<protein>
    <recommendedName>
        <fullName evidence="4">Interferon-induced transmembrane protein</fullName>
    </recommendedName>
</protein>
<dbReference type="AlphaFoldDB" id="A0A3R5UW05"/>
<dbReference type="Proteomes" id="UP000287701">
    <property type="component" value="Chromosome"/>
</dbReference>
<name>A0A3R5UW05_ORNRH</name>
<feature type="transmembrane region" description="Helical" evidence="1">
    <location>
        <begin position="16"/>
        <end position="49"/>
    </location>
</feature>
<accession>A0A3R5UW05</accession>
<evidence type="ECO:0000313" key="2">
    <source>
        <dbReference type="EMBL" id="QAR31038.1"/>
    </source>
</evidence>
<keyword evidence="1" id="KW-0812">Transmembrane</keyword>
<proteinExistence type="predicted"/>
<sequence length="113" mass="13044">MEEINKNFNPPPKENYLTLAIVASVLGVLTCGIFGLLIGFTASFFAMRYNKAYKAAQYAEAYRYKRISRVLSFGLIILSVFLMIMVAYVYKFHPELFQQALDEINQKMQQQNQ</sequence>
<gene>
    <name evidence="2" type="ORF">EQP59_06675</name>
</gene>
<keyword evidence="1" id="KW-0472">Membrane</keyword>
<evidence type="ECO:0000313" key="3">
    <source>
        <dbReference type="Proteomes" id="UP000287701"/>
    </source>
</evidence>
<evidence type="ECO:0000256" key="1">
    <source>
        <dbReference type="SAM" id="Phobius"/>
    </source>
</evidence>
<dbReference type="RefSeq" id="WP_128501493.1">
    <property type="nucleotide sequence ID" value="NZ_CP035107.1"/>
</dbReference>
<reference evidence="2 3" key="1">
    <citation type="submission" date="2019-01" db="EMBL/GenBank/DDBJ databases">
        <title>Whole Genome of Ornithobacterium rhinotracheale FARPER-174b.</title>
        <authorList>
            <person name="Tataje-Lavanda L.A."/>
            <person name="Montalvan A."/>
            <person name="Montesinos R."/>
            <person name="Zimic M."/>
            <person name="Fernandez-Sanchez M."/>
            <person name="Fernandez-Diaz M."/>
        </authorList>
    </citation>
    <scope>NUCLEOTIDE SEQUENCE [LARGE SCALE GENOMIC DNA]</scope>
    <source>
        <strain evidence="2 3">FARPER-174b</strain>
    </source>
</reference>
<dbReference type="OrthoDB" id="1451783at2"/>
<dbReference type="EMBL" id="CP035107">
    <property type="protein sequence ID" value="QAR31038.1"/>
    <property type="molecule type" value="Genomic_DNA"/>
</dbReference>
<evidence type="ECO:0008006" key="4">
    <source>
        <dbReference type="Google" id="ProtNLM"/>
    </source>
</evidence>
<organism evidence="2 3">
    <name type="scientific">Ornithobacterium rhinotracheale</name>
    <dbReference type="NCBI Taxonomy" id="28251"/>
    <lineage>
        <taxon>Bacteria</taxon>
        <taxon>Pseudomonadati</taxon>
        <taxon>Bacteroidota</taxon>
        <taxon>Flavobacteriia</taxon>
        <taxon>Flavobacteriales</taxon>
        <taxon>Weeksellaceae</taxon>
        <taxon>Ornithobacterium</taxon>
    </lineage>
</organism>
<keyword evidence="1" id="KW-1133">Transmembrane helix</keyword>
<feature type="transmembrane region" description="Helical" evidence="1">
    <location>
        <begin position="70"/>
        <end position="90"/>
    </location>
</feature>